<gene>
    <name evidence="3" type="ORF">ABC974_10090</name>
</gene>
<feature type="chain" id="PRO_5047182164" evidence="1">
    <location>
        <begin position="24"/>
        <end position="206"/>
    </location>
</feature>
<feature type="signal peptide" evidence="1">
    <location>
        <begin position="1"/>
        <end position="23"/>
    </location>
</feature>
<dbReference type="CDD" id="cd20751">
    <property type="entry name" value="cyt_P460_Ne-like"/>
    <property type="match status" value="1"/>
</dbReference>
<evidence type="ECO:0000259" key="2">
    <source>
        <dbReference type="Pfam" id="PF16694"/>
    </source>
</evidence>
<name>A0ABU9Y2D4_9SPHN</name>
<comment type="caution">
    <text evidence="3">The sequence shown here is derived from an EMBL/GenBank/DDBJ whole genome shotgun (WGS) entry which is preliminary data.</text>
</comment>
<sequence length="206" mass="21958">MSRLTKWMALGGAAVLTASMAVATGRAGAPEGPAAQFTAKGELLFPADYRSWTFLTSGHGMSYNAQANAAADQPFDNVFVNPEGYAAFLKTGHWPEGTMLVLEIRRSTSKGSINQHGAFQSGDPVGMEVHVHDSNRFKGGWGFFSFNGSKLATLIGYEASCYACHQAHAAVDTTFVQFYPTLLPVAKEHAAFSAAYLADEKAAAKP</sequence>
<evidence type="ECO:0000313" key="4">
    <source>
        <dbReference type="Proteomes" id="UP001419910"/>
    </source>
</evidence>
<reference evidence="3 4" key="1">
    <citation type="submission" date="2024-05" db="EMBL/GenBank/DDBJ databases">
        <authorList>
            <person name="Liu Q."/>
            <person name="Xin Y.-H."/>
        </authorList>
    </citation>
    <scope>NUCLEOTIDE SEQUENCE [LARGE SCALE GENOMIC DNA]</scope>
    <source>
        <strain evidence="3 4">CGMCC 1.10181</strain>
    </source>
</reference>
<dbReference type="Proteomes" id="UP001419910">
    <property type="component" value="Unassembled WGS sequence"/>
</dbReference>
<dbReference type="InterPro" id="IPR038142">
    <property type="entry name" value="Cytochrome_P460_sp"/>
</dbReference>
<evidence type="ECO:0000313" key="3">
    <source>
        <dbReference type="EMBL" id="MEN2789976.1"/>
    </source>
</evidence>
<protein>
    <submittedName>
        <fullName evidence="3">Cytochrome P460 family protein</fullName>
    </submittedName>
</protein>
<dbReference type="EMBL" id="JBDIME010000006">
    <property type="protein sequence ID" value="MEN2789976.1"/>
    <property type="molecule type" value="Genomic_DNA"/>
</dbReference>
<proteinExistence type="predicted"/>
<organism evidence="3 4">
    <name type="scientific">Sphingomonas oligophenolica</name>
    <dbReference type="NCBI Taxonomy" id="301154"/>
    <lineage>
        <taxon>Bacteria</taxon>
        <taxon>Pseudomonadati</taxon>
        <taxon>Pseudomonadota</taxon>
        <taxon>Alphaproteobacteria</taxon>
        <taxon>Sphingomonadales</taxon>
        <taxon>Sphingomonadaceae</taxon>
        <taxon>Sphingomonas</taxon>
    </lineage>
</organism>
<dbReference type="Gene3D" id="3.50.70.20">
    <property type="entry name" value="Cytochrome P460"/>
    <property type="match status" value="1"/>
</dbReference>
<dbReference type="RefSeq" id="WP_343891238.1">
    <property type="nucleotide sequence ID" value="NZ_BAAAEH010000040.1"/>
</dbReference>
<accession>A0ABU9Y2D4</accession>
<feature type="domain" description="Cytochrome P460" evidence="2">
    <location>
        <begin position="46"/>
        <end position="175"/>
    </location>
</feature>
<dbReference type="Pfam" id="PF16694">
    <property type="entry name" value="Cytochrome_P460"/>
    <property type="match status" value="1"/>
</dbReference>
<keyword evidence="1" id="KW-0732">Signal</keyword>
<keyword evidence="4" id="KW-1185">Reference proteome</keyword>
<evidence type="ECO:0000256" key="1">
    <source>
        <dbReference type="SAM" id="SignalP"/>
    </source>
</evidence>
<dbReference type="InterPro" id="IPR032033">
    <property type="entry name" value="Cytochrome_P460"/>
</dbReference>